<dbReference type="EMBL" id="JAJPPU010000002">
    <property type="protein sequence ID" value="MCD8473111.1"/>
    <property type="molecule type" value="Genomic_DNA"/>
</dbReference>
<dbReference type="RefSeq" id="WP_152536591.1">
    <property type="nucleotide sequence ID" value="NZ_CP053627.1"/>
</dbReference>
<organism evidence="1 2">
    <name type="scientific">Xylella taiwanensis</name>
    <dbReference type="NCBI Taxonomy" id="1444770"/>
    <lineage>
        <taxon>Bacteria</taxon>
        <taxon>Pseudomonadati</taxon>
        <taxon>Pseudomonadota</taxon>
        <taxon>Gammaproteobacteria</taxon>
        <taxon>Lysobacterales</taxon>
        <taxon>Lysobacteraceae</taxon>
        <taxon>Xylella</taxon>
    </lineage>
</organism>
<gene>
    <name evidence="1" type="ORF">LPH55_06445</name>
</gene>
<keyword evidence="2" id="KW-1185">Reference proteome</keyword>
<comment type="caution">
    <text evidence="1">The sequence shown here is derived from an EMBL/GenBank/DDBJ whole genome shotgun (WGS) entry which is preliminary data.</text>
</comment>
<evidence type="ECO:0008006" key="3">
    <source>
        <dbReference type="Google" id="ProtNLM"/>
    </source>
</evidence>
<reference evidence="1" key="1">
    <citation type="submission" date="2021-11" db="EMBL/GenBank/DDBJ databases">
        <title>Genome sequence of Xylella taiwanensis PLS432.</title>
        <authorList>
            <person name="Weng L.-W."/>
            <person name="Su C.-C."/>
            <person name="Tsai C.-W."/>
            <person name="Kuo C.-H."/>
        </authorList>
    </citation>
    <scope>NUCLEOTIDE SEQUENCE</scope>
    <source>
        <strain evidence="1">PLS432</strain>
    </source>
</reference>
<name>A0ABS8TSM3_9GAMM</name>
<dbReference type="GeneID" id="68899986"/>
<sequence>MQTKRGTPPAWRCFRNAVSGMPQCIPGPVRWCLWATAEDRGVPVIAARLCDKARMAGALQRRGSSG</sequence>
<dbReference type="Proteomes" id="UP001430701">
    <property type="component" value="Unassembled WGS sequence"/>
</dbReference>
<protein>
    <recommendedName>
        <fullName evidence="3">Transposase</fullName>
    </recommendedName>
</protein>
<evidence type="ECO:0000313" key="2">
    <source>
        <dbReference type="Proteomes" id="UP001430701"/>
    </source>
</evidence>
<accession>A0ABS8TSM3</accession>
<evidence type="ECO:0000313" key="1">
    <source>
        <dbReference type="EMBL" id="MCD8473111.1"/>
    </source>
</evidence>
<proteinExistence type="predicted"/>